<dbReference type="GO" id="GO:0005829">
    <property type="term" value="C:cytosol"/>
    <property type="evidence" value="ECO:0007669"/>
    <property type="project" value="TreeGrafter"/>
</dbReference>
<dbReference type="InterPro" id="IPR005887">
    <property type="entry name" value="GH92_a_mannosidase_put"/>
</dbReference>
<dbReference type="InterPro" id="IPR041371">
    <property type="entry name" value="GH92_N"/>
</dbReference>
<dbReference type="InterPro" id="IPR012939">
    <property type="entry name" value="Glyco_hydro_92"/>
</dbReference>
<keyword evidence="6" id="KW-0378">Hydrolase</keyword>
<sequence length="772" mass="87058">MNLQDKKSSLTIHFILFFTFLNSMVVLGSESKTNGETIVSNKTTSQEKNQVKTETFLLNKVPNDNLTRFVDPFIGTLGDGNVFAGACLPHSFVKLGPDTKYNSGASGYKKDKEIKGFSHLHISGMGGPMYGNIQVIPTTGTIESLNHSSDKGEEIAAPGYYKVQLKKYGTTAELTSTAHAGFHKYTFPKSESSHILIDAGATLYGVAKNWNSSQPIGGEVHIDPLKKAVYGYGTYSGGRSTRKPWRVYFYAVFDTAFDSFGTWFDSIKHDGINKMNGNEIGAYLNFKTKEGQKINLKVGISMISTQQAEENVGKEIPHWDFDQIKNLANMLWEKELRKIEIKGMSEVNSRIFYTSLYHALLSQDDWTGENPVFDYKRPYYENFLCVWDLFRTVSPLLTLISTKEHTDMLNTLLDVYKHDGWLADAHSSLQREFTQVGTNTDVLFADAFAKKLKGIDYKLAYEAVRKNATDTSFTNKKVDHAGRIALPYYSKYHYIPIDVNQKITVSRTLEYVYNDFSAYQLAKSFGNKGEVKMFKERSFWYKNLWDNDLKLMRGKNSNGTWVTPFDPLNNETGPNYYEGHAYTWSFSTPHDIKGLIELNGGKEKFINNLTNAVSNHYEAYNEPCMLQAYLFVWAGRPDLTQKFIRKATSDNFTDKYDGLPGNDDSGTTSAWYLWSRMGIFPVAGQNLYIIGSPSCTETTIHIESGKDVVISAKNASEENIYIQSAKLNGKNYDKAFFTHDDIVNGAKFEFVMGAKPSNWGANAVPPSMSDKY</sequence>
<evidence type="ECO:0000313" key="6">
    <source>
        <dbReference type="EMBL" id="RUT67999.1"/>
    </source>
</evidence>
<evidence type="ECO:0000256" key="1">
    <source>
        <dbReference type="ARBA" id="ARBA00001913"/>
    </source>
</evidence>
<dbReference type="Pfam" id="PF17678">
    <property type="entry name" value="Glyco_hydro_92N"/>
    <property type="match status" value="1"/>
</dbReference>
<evidence type="ECO:0000313" key="7">
    <source>
        <dbReference type="Proteomes" id="UP000288102"/>
    </source>
</evidence>
<dbReference type="AlphaFoldDB" id="A0A434A0T8"/>
<keyword evidence="7" id="KW-1185">Reference proteome</keyword>
<comment type="cofactor">
    <cofactor evidence="1">
        <name>Ca(2+)</name>
        <dbReference type="ChEBI" id="CHEBI:29108"/>
    </cofactor>
</comment>
<comment type="caution">
    <text evidence="6">The sequence shown here is derived from an EMBL/GenBank/DDBJ whole genome shotgun (WGS) entry which is preliminary data.</text>
</comment>
<evidence type="ECO:0000259" key="5">
    <source>
        <dbReference type="Pfam" id="PF17678"/>
    </source>
</evidence>
<protein>
    <submittedName>
        <fullName evidence="6">Glycoside hydrolase family 92 protein</fullName>
    </submittedName>
</protein>
<dbReference type="SUPFAM" id="SSF48208">
    <property type="entry name" value="Six-hairpin glycosidases"/>
    <property type="match status" value="1"/>
</dbReference>
<accession>A0A434A0T8</accession>
<evidence type="ECO:0000256" key="2">
    <source>
        <dbReference type="ARBA" id="ARBA00011245"/>
    </source>
</evidence>
<dbReference type="Pfam" id="PF07971">
    <property type="entry name" value="Glyco_hydro_92"/>
    <property type="match status" value="1"/>
</dbReference>
<reference evidence="7" key="1">
    <citation type="journal article" date="2019" name="Syst. Appl. Microbiol.">
        <title>Flavobacterium circumlabens sp. nov. and Flavobacterium cupreum sp. nov., two psychrotrophic species isolated from Antarctic environmental samples.</title>
        <authorList>
            <person name="Kralova S."/>
            <person name="Busse H.-J."/>
            <person name="Svec P."/>
            <person name="Maslanova I."/>
            <person name="Stankova E."/>
            <person name="Bartak M."/>
            <person name="Sedlacek I."/>
        </authorList>
    </citation>
    <scope>NUCLEOTIDE SEQUENCE [LARGE SCALE GENOMIC DNA]</scope>
    <source>
        <strain evidence="7">CCM 8825</strain>
    </source>
</reference>
<dbReference type="NCBIfam" id="TIGR01180">
    <property type="entry name" value="aman2_put"/>
    <property type="match status" value="1"/>
</dbReference>
<dbReference type="PANTHER" id="PTHR12143">
    <property type="entry name" value="PEPTIDE N-GLYCANASE PNGASE -RELATED"/>
    <property type="match status" value="1"/>
</dbReference>
<dbReference type="InterPro" id="IPR050883">
    <property type="entry name" value="PNGase"/>
</dbReference>
<feature type="domain" description="Glycosyl hydrolase family 92" evidence="4">
    <location>
        <begin position="307"/>
        <end position="753"/>
    </location>
</feature>
<evidence type="ECO:0000259" key="4">
    <source>
        <dbReference type="Pfam" id="PF07971"/>
    </source>
</evidence>
<dbReference type="OrthoDB" id="9804511at2"/>
<dbReference type="InterPro" id="IPR014718">
    <property type="entry name" value="GH-type_carb-bd"/>
</dbReference>
<gene>
    <name evidence="6" type="ORF">D0817_23600</name>
</gene>
<proteinExistence type="predicted"/>
<keyword evidence="3" id="KW-0106">Calcium</keyword>
<dbReference type="EMBL" id="QWDM01000022">
    <property type="protein sequence ID" value="RUT67999.1"/>
    <property type="molecule type" value="Genomic_DNA"/>
</dbReference>
<dbReference type="Gene3D" id="1.20.1050.60">
    <property type="entry name" value="alpha-1,2-mannosidase"/>
    <property type="match status" value="1"/>
</dbReference>
<dbReference type="InterPro" id="IPR008928">
    <property type="entry name" value="6-hairpin_glycosidase_sf"/>
</dbReference>
<dbReference type="Gene3D" id="3.30.2080.10">
    <property type="entry name" value="GH92 mannosidase domain"/>
    <property type="match status" value="1"/>
</dbReference>
<dbReference type="Proteomes" id="UP000288102">
    <property type="component" value="Unassembled WGS sequence"/>
</dbReference>
<dbReference type="PANTHER" id="PTHR12143:SF43">
    <property type="entry name" value="PUTATIVE-RELATED"/>
    <property type="match status" value="1"/>
</dbReference>
<dbReference type="Gene3D" id="1.20.1610.10">
    <property type="entry name" value="alpha-1,2-mannosidases domains"/>
    <property type="match status" value="1"/>
</dbReference>
<dbReference type="GO" id="GO:0005975">
    <property type="term" value="P:carbohydrate metabolic process"/>
    <property type="evidence" value="ECO:0007669"/>
    <property type="project" value="InterPro"/>
</dbReference>
<organism evidence="6 7">
    <name type="scientific">Flavobacterium cupreum</name>
    <dbReference type="NCBI Taxonomy" id="2133766"/>
    <lineage>
        <taxon>Bacteria</taxon>
        <taxon>Pseudomonadati</taxon>
        <taxon>Bacteroidota</taxon>
        <taxon>Flavobacteriia</taxon>
        <taxon>Flavobacteriales</taxon>
        <taxon>Flavobacteriaceae</taxon>
        <taxon>Flavobacterium</taxon>
    </lineage>
</organism>
<feature type="domain" description="Glycosyl hydrolase family 92 N-terminal" evidence="5">
    <location>
        <begin position="69"/>
        <end position="301"/>
    </location>
</feature>
<dbReference type="RefSeq" id="WP_127340740.1">
    <property type="nucleotide sequence ID" value="NZ_QWDM01000022.1"/>
</dbReference>
<dbReference type="GO" id="GO:0000224">
    <property type="term" value="F:peptide-N4-(N-acetyl-beta-glucosaminyl)asparagine amidase activity"/>
    <property type="evidence" value="ECO:0007669"/>
    <property type="project" value="TreeGrafter"/>
</dbReference>
<comment type="subunit">
    <text evidence="2">Monomer.</text>
</comment>
<dbReference type="GO" id="GO:0030246">
    <property type="term" value="F:carbohydrate binding"/>
    <property type="evidence" value="ECO:0007669"/>
    <property type="project" value="InterPro"/>
</dbReference>
<evidence type="ECO:0000256" key="3">
    <source>
        <dbReference type="ARBA" id="ARBA00022837"/>
    </source>
</evidence>
<dbReference type="GO" id="GO:0006516">
    <property type="term" value="P:glycoprotein catabolic process"/>
    <property type="evidence" value="ECO:0007669"/>
    <property type="project" value="TreeGrafter"/>
</dbReference>
<dbReference type="FunFam" id="3.30.2080.10:FF:000001">
    <property type="entry name" value="Alpha-1,2-mannosidase subfamily"/>
    <property type="match status" value="1"/>
</dbReference>
<name>A0A434A0T8_9FLAO</name>
<dbReference type="Gene3D" id="2.70.98.10">
    <property type="match status" value="1"/>
</dbReference>